<keyword evidence="1" id="KW-1185">Reference proteome</keyword>
<name>A0A7I5E7G1_HAECO</name>
<reference evidence="2" key="1">
    <citation type="submission" date="2020-12" db="UniProtKB">
        <authorList>
            <consortium name="WormBaseParasite"/>
        </authorList>
    </citation>
    <scope>IDENTIFICATION</scope>
    <source>
        <strain evidence="2">MHco3</strain>
    </source>
</reference>
<dbReference type="WBParaSite" id="HCON_00047420-00001">
    <property type="protein sequence ID" value="HCON_00047420-00001"/>
    <property type="gene ID" value="HCON_00047420"/>
</dbReference>
<evidence type="ECO:0000313" key="2">
    <source>
        <dbReference type="WBParaSite" id="HCON_00047420-00001"/>
    </source>
</evidence>
<accession>A0A7I5E7G1</accession>
<dbReference type="Proteomes" id="UP000025227">
    <property type="component" value="Unplaced"/>
</dbReference>
<dbReference type="AlphaFoldDB" id="A0A7I5E7G1"/>
<sequence>MHETTILCTLVQCTLPFTLPPPHAHRIYIEWIDNKECITCFYYLDTASWCSISASI</sequence>
<protein>
    <submittedName>
        <fullName evidence="2">Ovule protein</fullName>
    </submittedName>
</protein>
<proteinExistence type="predicted"/>
<organism evidence="1 2">
    <name type="scientific">Haemonchus contortus</name>
    <name type="common">Barber pole worm</name>
    <dbReference type="NCBI Taxonomy" id="6289"/>
    <lineage>
        <taxon>Eukaryota</taxon>
        <taxon>Metazoa</taxon>
        <taxon>Ecdysozoa</taxon>
        <taxon>Nematoda</taxon>
        <taxon>Chromadorea</taxon>
        <taxon>Rhabditida</taxon>
        <taxon>Rhabditina</taxon>
        <taxon>Rhabditomorpha</taxon>
        <taxon>Strongyloidea</taxon>
        <taxon>Trichostrongylidae</taxon>
        <taxon>Haemonchus</taxon>
    </lineage>
</organism>
<evidence type="ECO:0000313" key="1">
    <source>
        <dbReference type="Proteomes" id="UP000025227"/>
    </source>
</evidence>